<evidence type="ECO:0000256" key="7">
    <source>
        <dbReference type="ARBA" id="ARBA00023040"/>
    </source>
</evidence>
<dbReference type="GO" id="GO:0004984">
    <property type="term" value="F:olfactory receptor activity"/>
    <property type="evidence" value="ECO:0007669"/>
    <property type="project" value="InterPro"/>
</dbReference>
<dbReference type="GO" id="GO:0005886">
    <property type="term" value="C:plasma membrane"/>
    <property type="evidence" value="ECO:0007669"/>
    <property type="project" value="UniProtKB-SubCell"/>
</dbReference>
<accession>G1SBZ8</accession>
<dbReference type="PROSITE" id="PS50262">
    <property type="entry name" value="G_PROTEIN_RECEP_F1_2"/>
    <property type="match status" value="1"/>
</dbReference>
<dbReference type="GO" id="GO:0004930">
    <property type="term" value="F:G protein-coupled receptor activity"/>
    <property type="evidence" value="ECO:0007669"/>
    <property type="project" value="UniProtKB-KW"/>
</dbReference>
<evidence type="ECO:0000256" key="6">
    <source>
        <dbReference type="ARBA" id="ARBA00022989"/>
    </source>
</evidence>
<keyword evidence="2 12" id="KW-1003">Cell membrane</keyword>
<dbReference type="Gene3D" id="1.20.1070.10">
    <property type="entry name" value="Rhodopsin 7-helix transmembrane proteins"/>
    <property type="match status" value="1"/>
</dbReference>
<evidence type="ECO:0000256" key="12">
    <source>
        <dbReference type="RuleBase" id="RU363047"/>
    </source>
</evidence>
<reference evidence="14" key="3">
    <citation type="submission" date="2025-09" db="UniProtKB">
        <authorList>
            <consortium name="Ensembl"/>
        </authorList>
    </citation>
    <scope>IDENTIFICATION</scope>
</reference>
<dbReference type="PRINTS" id="PR00245">
    <property type="entry name" value="OLFACTORYR"/>
</dbReference>
<dbReference type="OMA" id="PLCGHRE"/>
<reference evidence="14" key="2">
    <citation type="submission" date="2025-08" db="UniProtKB">
        <authorList>
            <consortium name="Ensembl"/>
        </authorList>
    </citation>
    <scope>IDENTIFICATION</scope>
</reference>
<feature type="transmembrane region" description="Helical" evidence="12">
    <location>
        <begin position="60"/>
        <end position="78"/>
    </location>
</feature>
<gene>
    <name evidence="14" type="primary">OR2B2</name>
</gene>
<evidence type="ECO:0000256" key="3">
    <source>
        <dbReference type="ARBA" id="ARBA00022606"/>
    </source>
</evidence>
<feature type="transmembrane region" description="Helical" evidence="12">
    <location>
        <begin position="98"/>
        <end position="120"/>
    </location>
</feature>
<keyword evidence="10 11" id="KW-0807">Transducer</keyword>
<evidence type="ECO:0000313" key="14">
    <source>
        <dbReference type="Ensembl" id="ENSNLEP00000023047.2"/>
    </source>
</evidence>
<dbReference type="HOGENOM" id="CLU_012526_1_2_1"/>
<dbReference type="SUPFAM" id="SSF81321">
    <property type="entry name" value="Family A G protein-coupled receptor-like"/>
    <property type="match status" value="1"/>
</dbReference>
<feature type="transmembrane region" description="Helical" evidence="12">
    <location>
        <begin position="238"/>
        <end position="261"/>
    </location>
</feature>
<dbReference type="InterPro" id="IPR000725">
    <property type="entry name" value="Olfact_rcpt"/>
</dbReference>
<feature type="transmembrane region" description="Helical" evidence="12">
    <location>
        <begin position="140"/>
        <end position="158"/>
    </location>
</feature>
<dbReference type="eggNOG" id="ENOG502SI2C">
    <property type="taxonomic scope" value="Eukaryota"/>
</dbReference>
<evidence type="ECO:0000256" key="4">
    <source>
        <dbReference type="ARBA" id="ARBA00022692"/>
    </source>
</evidence>
<feature type="domain" description="G-protein coupled receptors family 1 profile" evidence="13">
    <location>
        <begin position="41"/>
        <end position="290"/>
    </location>
</feature>
<dbReference type="PROSITE" id="PS00237">
    <property type="entry name" value="G_PROTEIN_RECEP_F1_1"/>
    <property type="match status" value="1"/>
</dbReference>
<dbReference type="InterPro" id="IPR017452">
    <property type="entry name" value="GPCR_Rhodpsn_7TM"/>
</dbReference>
<dbReference type="Proteomes" id="UP000001073">
    <property type="component" value="Chromosome 1a"/>
</dbReference>
<keyword evidence="7 11" id="KW-0297">G-protein coupled receptor</keyword>
<keyword evidence="9 11" id="KW-0675">Receptor</keyword>
<feature type="transmembrane region" description="Helical" evidence="12">
    <location>
        <begin position="200"/>
        <end position="226"/>
    </location>
</feature>
<evidence type="ECO:0000256" key="2">
    <source>
        <dbReference type="ARBA" id="ARBA00022475"/>
    </source>
</evidence>
<keyword evidence="5 12" id="KW-0552">Olfaction</keyword>
<dbReference type="AlphaFoldDB" id="G1SBZ8"/>
<dbReference type="SMART" id="SM01381">
    <property type="entry name" value="7TM_GPCR_Srsx"/>
    <property type="match status" value="1"/>
</dbReference>
<evidence type="ECO:0000256" key="11">
    <source>
        <dbReference type="RuleBase" id="RU000688"/>
    </source>
</evidence>
<keyword evidence="15" id="KW-1185">Reference proteome</keyword>
<name>G1SBZ8_NOMLE</name>
<evidence type="ECO:0000256" key="1">
    <source>
        <dbReference type="ARBA" id="ARBA00004651"/>
    </source>
</evidence>
<dbReference type="PANTHER" id="PTHR26453">
    <property type="entry name" value="OLFACTORY RECEPTOR"/>
    <property type="match status" value="1"/>
</dbReference>
<dbReference type="Pfam" id="PF13853">
    <property type="entry name" value="7tm_4"/>
    <property type="match status" value="1"/>
</dbReference>
<dbReference type="STRING" id="61853.ENSNLEP00000023047"/>
<dbReference type="EMBL" id="ADFV01069085">
    <property type="status" value="NOT_ANNOTATED_CDS"/>
    <property type="molecule type" value="Genomic_DNA"/>
</dbReference>
<evidence type="ECO:0000256" key="5">
    <source>
        <dbReference type="ARBA" id="ARBA00022725"/>
    </source>
</evidence>
<evidence type="ECO:0000256" key="10">
    <source>
        <dbReference type="ARBA" id="ARBA00023224"/>
    </source>
</evidence>
<evidence type="ECO:0000259" key="13">
    <source>
        <dbReference type="PROSITE" id="PS50262"/>
    </source>
</evidence>
<comment type="subcellular location">
    <subcellularLocation>
        <location evidence="1 12">Cell membrane</location>
        <topology evidence="1 12">Multi-pass membrane protein</topology>
    </subcellularLocation>
</comment>
<dbReference type="PRINTS" id="PR00237">
    <property type="entry name" value="GPCRRHODOPSN"/>
</dbReference>
<dbReference type="FunCoup" id="G1SBZ8">
    <property type="interactions" value="189"/>
</dbReference>
<keyword evidence="6 12" id="KW-1133">Transmembrane helix</keyword>
<evidence type="ECO:0000256" key="8">
    <source>
        <dbReference type="ARBA" id="ARBA00023136"/>
    </source>
</evidence>
<dbReference type="InParanoid" id="G1SBZ8"/>
<evidence type="ECO:0000256" key="9">
    <source>
        <dbReference type="ARBA" id="ARBA00023170"/>
    </source>
</evidence>
<keyword evidence="4 11" id="KW-0812">Transmembrane</keyword>
<protein>
    <recommendedName>
        <fullName evidence="12">Olfactory receptor</fullName>
    </recommendedName>
</protein>
<dbReference type="Ensembl" id="ENSNLET00000024229.2">
    <property type="protein sequence ID" value="ENSNLEP00000023047.2"/>
    <property type="gene ID" value="ENSNLEG00000019204.2"/>
</dbReference>
<feature type="transmembrane region" description="Helical" evidence="12">
    <location>
        <begin position="273"/>
        <end position="292"/>
    </location>
</feature>
<comment type="similarity">
    <text evidence="11">Belongs to the G-protein coupled receptor 1 family.</text>
</comment>
<reference evidence="14 15" key="1">
    <citation type="submission" date="2012-10" db="EMBL/GenBank/DDBJ databases">
        <authorList>
            <consortium name="Gibbon Genome Sequencing Consortium"/>
        </authorList>
    </citation>
    <scope>NUCLEOTIDE SEQUENCE [LARGE SCALE GENOMIC DNA]</scope>
</reference>
<dbReference type="InterPro" id="IPR000276">
    <property type="entry name" value="GPCR_Rhodpsn"/>
</dbReference>
<feature type="transmembrane region" description="Helical" evidence="12">
    <location>
        <begin position="25"/>
        <end position="48"/>
    </location>
</feature>
<dbReference type="FunFam" id="1.20.1070.10:FF:000005">
    <property type="entry name" value="Olfactory receptor"/>
    <property type="match status" value="1"/>
</dbReference>
<keyword evidence="8 12" id="KW-0472">Membrane</keyword>
<proteinExistence type="inferred from homology"/>
<organism evidence="14 15">
    <name type="scientific">Nomascus leucogenys</name>
    <name type="common">Northern white-cheeked gibbon</name>
    <name type="synonym">Hylobates leucogenys</name>
    <dbReference type="NCBI Taxonomy" id="61853"/>
    <lineage>
        <taxon>Eukaryota</taxon>
        <taxon>Metazoa</taxon>
        <taxon>Chordata</taxon>
        <taxon>Craniata</taxon>
        <taxon>Vertebrata</taxon>
        <taxon>Euteleostomi</taxon>
        <taxon>Mammalia</taxon>
        <taxon>Eutheria</taxon>
        <taxon>Euarchontoglires</taxon>
        <taxon>Primates</taxon>
        <taxon>Haplorrhini</taxon>
        <taxon>Catarrhini</taxon>
        <taxon>Hylobatidae</taxon>
        <taxon>Nomascus</taxon>
    </lineage>
</organism>
<evidence type="ECO:0000313" key="15">
    <source>
        <dbReference type="Proteomes" id="UP000001073"/>
    </source>
</evidence>
<keyword evidence="3 12" id="KW-0716">Sensory transduction</keyword>
<dbReference type="GeneTree" id="ENSGT01150000286913"/>
<sequence>MNWVNKSVPQEFVLLGFSDQPWLEIPLFVMFLFSYILTIFGNLTIILVSHLDFKLHTPMYFFLSTLSLLDLCYTTSTVPQMLVNICNTRKVISYGGCVAQLFIFLALGSTECLLLAVMSFDRFVAICRPLHYSIIMHQRLCFQLAAASWISGFSNSVLQSTWTLKMPLCGHKEVDHFFCEVPALLKLSCVDTTANEAELFFISVLFLLIPVTLVLISYAFIVQAVLRIQSAEGRQKAFGTCGSHLIVVSLFYGTAISMYLQPPSPSSKDRGKMVSLFYGIIAPMLNPLIYTLRNKEVKEAFKRNMQMISFTKDTLTNFSASCPIFVITIENYCNLPQRKFPPWLTPVIPALWEAKAGRSRGQEIETILANTVKTRLY</sequence>
<dbReference type="CDD" id="cd15432">
    <property type="entry name" value="7tmA_OR2B2-like"/>
    <property type="match status" value="1"/>
</dbReference>